<evidence type="ECO:0000256" key="8">
    <source>
        <dbReference type="ARBA" id="ARBA00022989"/>
    </source>
</evidence>
<evidence type="ECO:0000256" key="2">
    <source>
        <dbReference type="ARBA" id="ARBA00004141"/>
    </source>
</evidence>
<feature type="transmembrane region" description="Helical" evidence="11">
    <location>
        <begin position="319"/>
        <end position="340"/>
    </location>
</feature>
<reference evidence="13 14" key="1">
    <citation type="journal article" date="2015" name="Nature">
        <title>rRNA introns, odd ribosomes, and small enigmatic genomes across a large radiation of phyla.</title>
        <authorList>
            <person name="Brown C.T."/>
            <person name="Hug L.A."/>
            <person name="Thomas B.C."/>
            <person name="Sharon I."/>
            <person name="Castelle C.J."/>
            <person name="Singh A."/>
            <person name="Wilkins M.J."/>
            <person name="Williams K.H."/>
            <person name="Banfield J.F."/>
        </authorList>
    </citation>
    <scope>NUCLEOTIDE SEQUENCE [LARGE SCALE GENOMIC DNA]</scope>
</reference>
<keyword evidence="6" id="KW-0378">Hydrolase</keyword>
<dbReference type="InterPro" id="IPR036034">
    <property type="entry name" value="PDZ_sf"/>
</dbReference>
<evidence type="ECO:0000313" key="13">
    <source>
        <dbReference type="EMBL" id="KKU75995.1"/>
    </source>
</evidence>
<dbReference type="Proteomes" id="UP000034682">
    <property type="component" value="Unassembled WGS sequence"/>
</dbReference>
<evidence type="ECO:0000256" key="10">
    <source>
        <dbReference type="ARBA" id="ARBA00023136"/>
    </source>
</evidence>
<comment type="cofactor">
    <cofactor evidence="1">
        <name>Zn(2+)</name>
        <dbReference type="ChEBI" id="CHEBI:29105"/>
    </cofactor>
</comment>
<dbReference type="SUPFAM" id="SSF50156">
    <property type="entry name" value="PDZ domain-like"/>
    <property type="match status" value="1"/>
</dbReference>
<evidence type="ECO:0000256" key="11">
    <source>
        <dbReference type="SAM" id="Phobius"/>
    </source>
</evidence>
<protein>
    <submittedName>
        <fullName evidence="13">Membrane-associated zinc metalloprotease</fullName>
    </submittedName>
</protein>
<dbReference type="EMBL" id="LCOK01000037">
    <property type="protein sequence ID" value="KKU75995.1"/>
    <property type="molecule type" value="Genomic_DNA"/>
</dbReference>
<evidence type="ECO:0000256" key="9">
    <source>
        <dbReference type="ARBA" id="ARBA00023049"/>
    </source>
</evidence>
<keyword evidence="5 11" id="KW-0812">Transmembrane</keyword>
<evidence type="ECO:0000256" key="7">
    <source>
        <dbReference type="ARBA" id="ARBA00022833"/>
    </source>
</evidence>
<evidence type="ECO:0000256" key="6">
    <source>
        <dbReference type="ARBA" id="ARBA00022801"/>
    </source>
</evidence>
<dbReference type="InterPro" id="IPR041489">
    <property type="entry name" value="PDZ_6"/>
</dbReference>
<comment type="subcellular location">
    <subcellularLocation>
        <location evidence="2">Membrane</location>
        <topology evidence="2">Multi-pass membrane protein</topology>
    </subcellularLocation>
</comment>
<keyword evidence="7" id="KW-0862">Zinc</keyword>
<dbReference type="GO" id="GO:0006508">
    <property type="term" value="P:proteolysis"/>
    <property type="evidence" value="ECO:0007669"/>
    <property type="project" value="UniProtKB-KW"/>
</dbReference>
<gene>
    <name evidence="13" type="ORF">UY02_C0037G0014</name>
</gene>
<dbReference type="Gene3D" id="2.30.42.10">
    <property type="match status" value="1"/>
</dbReference>
<dbReference type="InterPro" id="IPR008915">
    <property type="entry name" value="Peptidase_M50"/>
</dbReference>
<dbReference type="InterPro" id="IPR001478">
    <property type="entry name" value="PDZ"/>
</dbReference>
<keyword evidence="10 11" id="KW-0472">Membrane</keyword>
<proteinExistence type="inferred from homology"/>
<evidence type="ECO:0000256" key="3">
    <source>
        <dbReference type="ARBA" id="ARBA00007931"/>
    </source>
</evidence>
<dbReference type="SMART" id="SM00228">
    <property type="entry name" value="PDZ"/>
    <property type="match status" value="1"/>
</dbReference>
<feature type="transmembrane region" description="Helical" evidence="11">
    <location>
        <begin position="225"/>
        <end position="246"/>
    </location>
</feature>
<evidence type="ECO:0000256" key="1">
    <source>
        <dbReference type="ARBA" id="ARBA00001947"/>
    </source>
</evidence>
<feature type="domain" description="PDZ" evidence="12">
    <location>
        <begin position="112"/>
        <end position="182"/>
    </location>
</feature>
<evidence type="ECO:0000256" key="4">
    <source>
        <dbReference type="ARBA" id="ARBA00022670"/>
    </source>
</evidence>
<keyword evidence="8 11" id="KW-1133">Transmembrane helix</keyword>
<evidence type="ECO:0000259" key="12">
    <source>
        <dbReference type="SMART" id="SM00228"/>
    </source>
</evidence>
<dbReference type="GO" id="GO:0004222">
    <property type="term" value="F:metalloendopeptidase activity"/>
    <property type="evidence" value="ECO:0007669"/>
    <property type="project" value="InterPro"/>
</dbReference>
<evidence type="ECO:0000256" key="5">
    <source>
        <dbReference type="ARBA" id="ARBA00022692"/>
    </source>
</evidence>
<sequence length="354" mass="38960">MGIIEGILVFVAVILLLVVSHEFGHFFAARFFKVRVEEFGVGIPPRLFGFRWKETFWTINALPLGGFVKIFGEEEDINDPQSFSARSYLVKSLIVSAGVIANILTAFVLLTIIVGFGIPQFTTELSAIQKGSPAEEVGMRAGDKIVNLDNHSTSAPLTVEDVQKYIAANVGTKVVIIVERNGDKIPFTLVPRRNPPEGEGALGIVFDISIQRVPWYQIPWEGLKATYAGLQVIVAGLLFFFFQLFTTGTTPGDIVGPVGIAVIATETYRFGFIAFLQLVALLSLNLAVINILPIPALDGGRIFFFVIEKIRGKVIPARVAGLIHSIFFIALIVLLLWISWHDVINLKRYAEIFG</sequence>
<dbReference type="Pfam" id="PF17820">
    <property type="entry name" value="PDZ_6"/>
    <property type="match status" value="1"/>
</dbReference>
<accession>A0A0G1W120</accession>
<organism evidence="13 14">
    <name type="scientific">Candidatus Giovannonibacteria bacterium GW2011_GWB1_47_6b</name>
    <dbReference type="NCBI Taxonomy" id="1618655"/>
    <lineage>
        <taxon>Bacteria</taxon>
        <taxon>Candidatus Giovannoniibacteriota</taxon>
    </lineage>
</organism>
<feature type="transmembrane region" description="Helical" evidence="11">
    <location>
        <begin position="6"/>
        <end position="28"/>
    </location>
</feature>
<keyword evidence="4 13" id="KW-0645">Protease</keyword>
<evidence type="ECO:0000313" key="14">
    <source>
        <dbReference type="Proteomes" id="UP000034682"/>
    </source>
</evidence>
<dbReference type="AlphaFoldDB" id="A0A0G1W120"/>
<comment type="similarity">
    <text evidence="3">Belongs to the peptidase M50B family.</text>
</comment>
<dbReference type="InterPro" id="IPR004387">
    <property type="entry name" value="Pept_M50_Zn"/>
</dbReference>
<name>A0A0G1W120_9BACT</name>
<feature type="transmembrane region" description="Helical" evidence="11">
    <location>
        <begin position="93"/>
        <end position="118"/>
    </location>
</feature>
<comment type="caution">
    <text evidence="13">The sequence shown here is derived from an EMBL/GenBank/DDBJ whole genome shotgun (WGS) entry which is preliminary data.</text>
</comment>
<dbReference type="CDD" id="cd06163">
    <property type="entry name" value="S2P-M50_PDZ_RseP-like"/>
    <property type="match status" value="1"/>
</dbReference>
<dbReference type="GO" id="GO:0016020">
    <property type="term" value="C:membrane"/>
    <property type="evidence" value="ECO:0007669"/>
    <property type="project" value="UniProtKB-SubCell"/>
</dbReference>
<dbReference type="PANTHER" id="PTHR42837">
    <property type="entry name" value="REGULATOR OF SIGMA-E PROTEASE RSEP"/>
    <property type="match status" value="1"/>
</dbReference>
<keyword evidence="9 13" id="KW-0482">Metalloprotease</keyword>
<dbReference type="PANTHER" id="PTHR42837:SF2">
    <property type="entry name" value="MEMBRANE METALLOPROTEASE ARASP2, CHLOROPLASTIC-RELATED"/>
    <property type="match status" value="1"/>
</dbReference>
<dbReference type="Pfam" id="PF02163">
    <property type="entry name" value="Peptidase_M50"/>
    <property type="match status" value="1"/>
</dbReference>